<comment type="cofactor">
    <cofactor evidence="1">
        <name>Zn(2+)</name>
        <dbReference type="ChEBI" id="CHEBI:29105"/>
    </cofactor>
</comment>
<dbReference type="RefSeq" id="WP_131305631.1">
    <property type="nucleotide sequence ID" value="NZ_SJFN01000002.1"/>
</dbReference>
<comment type="caution">
    <text evidence="7">The sequence shown here is derived from an EMBL/GenBank/DDBJ whole genome shotgun (WGS) entry which is preliminary data.</text>
</comment>
<evidence type="ECO:0000256" key="3">
    <source>
        <dbReference type="ARBA" id="ARBA00022801"/>
    </source>
</evidence>
<dbReference type="Proteomes" id="UP000292781">
    <property type="component" value="Unassembled WGS sequence"/>
</dbReference>
<dbReference type="GO" id="GO:0046872">
    <property type="term" value="F:metal ion binding"/>
    <property type="evidence" value="ECO:0007669"/>
    <property type="project" value="UniProtKB-KW"/>
</dbReference>
<dbReference type="Gene3D" id="2.30.40.10">
    <property type="entry name" value="Urease, subunit C, domain 1"/>
    <property type="match status" value="1"/>
</dbReference>
<feature type="domain" description="Amidohydrolase-related" evidence="5">
    <location>
        <begin position="47"/>
        <end position="427"/>
    </location>
</feature>
<dbReference type="GO" id="GO:0019239">
    <property type="term" value="F:deaminase activity"/>
    <property type="evidence" value="ECO:0007669"/>
    <property type="project" value="TreeGrafter"/>
</dbReference>
<dbReference type="Gene3D" id="3.20.20.140">
    <property type="entry name" value="Metal-dependent hydrolases"/>
    <property type="match status" value="1"/>
</dbReference>
<dbReference type="InterPro" id="IPR006680">
    <property type="entry name" value="Amidohydro-rel"/>
</dbReference>
<keyword evidence="3 7" id="KW-0378">Hydrolase</keyword>
<dbReference type="AlphaFoldDB" id="A0A4Q9VXC6"/>
<dbReference type="NCBIfam" id="NF006681">
    <property type="entry name" value="PRK09229.1-2"/>
    <property type="match status" value="1"/>
</dbReference>
<keyword evidence="2" id="KW-0479">Metal-binding</keyword>
<sequence length="452" mass="47243">MDDLIFDRALLPDGWHRDVRIAVADGRIAAVTPDATPEGARRVAGVALPGVGNLHSHAFQRGFAGLTETRGAAEDHFWTWREAMYRFAGALTPETLEAIAALAQIEMLESGFTAVAEFHYVHHAADGTPYDDPAAMAVAVAAAAEATGIGLTLLPVFYAHGGFGGQPTGPGQRRFVCDLDLFARIVEGGTRAVADLSGGGRVGIAPHSLRAVTEGELAALTAAYPDGPVHIHIAEQTREVEDCLAATGARPIDRLFDVAGVDGRWCLVHATHVTPGEIARMAGSGAVVGLCPITEADLGDGIFPATDFAAAGGRFGVGSDSNVLISLPQELRLLEQSQRLRDRARNRLADGARSTGRILFDTAAAGGARALGLETGRLAIGARADVVVLDADHPALAGRHDDAALDSWIFAAASNPVRDVWVAGRQVVADGRHHARAPIEARGRAALRALAG</sequence>
<dbReference type="InterPro" id="IPR051607">
    <property type="entry name" value="Metallo-dep_hydrolases"/>
</dbReference>
<evidence type="ECO:0000313" key="7">
    <source>
        <dbReference type="EMBL" id="TBW41043.1"/>
    </source>
</evidence>
<evidence type="ECO:0000259" key="5">
    <source>
        <dbReference type="Pfam" id="PF01979"/>
    </source>
</evidence>
<dbReference type="SUPFAM" id="SSF51338">
    <property type="entry name" value="Composite domain of metallo-dependent hydrolases"/>
    <property type="match status" value="1"/>
</dbReference>
<evidence type="ECO:0000256" key="4">
    <source>
        <dbReference type="ARBA" id="ARBA00022833"/>
    </source>
</evidence>
<dbReference type="InterPro" id="IPR011059">
    <property type="entry name" value="Metal-dep_hydrolase_composite"/>
</dbReference>
<dbReference type="Pfam" id="PF01979">
    <property type="entry name" value="Amidohydro_1"/>
    <property type="match status" value="1"/>
</dbReference>
<keyword evidence="8" id="KW-1185">Reference proteome</keyword>
<evidence type="ECO:0000256" key="1">
    <source>
        <dbReference type="ARBA" id="ARBA00001947"/>
    </source>
</evidence>
<proteinExistence type="predicted"/>
<organism evidence="7 8">
    <name type="scientific">Siculibacillus lacustris</name>
    <dbReference type="NCBI Taxonomy" id="1549641"/>
    <lineage>
        <taxon>Bacteria</taxon>
        <taxon>Pseudomonadati</taxon>
        <taxon>Pseudomonadota</taxon>
        <taxon>Alphaproteobacteria</taxon>
        <taxon>Hyphomicrobiales</taxon>
        <taxon>Ancalomicrobiaceae</taxon>
        <taxon>Siculibacillus</taxon>
    </lineage>
</organism>
<evidence type="ECO:0000256" key="2">
    <source>
        <dbReference type="ARBA" id="ARBA00022723"/>
    </source>
</evidence>
<dbReference type="EMBL" id="SJFN01000002">
    <property type="protein sequence ID" value="TBW41043.1"/>
    <property type="molecule type" value="Genomic_DNA"/>
</dbReference>
<name>A0A4Q9VXC6_9HYPH</name>
<dbReference type="PANTHER" id="PTHR11271">
    <property type="entry name" value="GUANINE DEAMINASE"/>
    <property type="match status" value="1"/>
</dbReference>
<dbReference type="NCBIfam" id="NF006683">
    <property type="entry name" value="PRK09229.1-4"/>
    <property type="match status" value="1"/>
</dbReference>
<gene>
    <name evidence="7" type="ORF">EYW49_02495</name>
</gene>
<dbReference type="EC" id="3.5.3.13" evidence="7"/>
<evidence type="ECO:0000313" key="8">
    <source>
        <dbReference type="Proteomes" id="UP000292781"/>
    </source>
</evidence>
<dbReference type="Pfam" id="PF22429">
    <property type="entry name" value="HutF_N"/>
    <property type="match status" value="1"/>
</dbReference>
<accession>A0A4Q9VXC6</accession>
<dbReference type="GO" id="GO:0005829">
    <property type="term" value="C:cytosol"/>
    <property type="evidence" value="ECO:0007669"/>
    <property type="project" value="TreeGrafter"/>
</dbReference>
<evidence type="ECO:0000259" key="6">
    <source>
        <dbReference type="Pfam" id="PF22429"/>
    </source>
</evidence>
<protein>
    <submittedName>
        <fullName evidence="7">Formimidoylglutamate deiminase</fullName>
        <ecNumber evidence="7">3.5.3.13</ecNumber>
    </submittedName>
</protein>
<dbReference type="SUPFAM" id="SSF51556">
    <property type="entry name" value="Metallo-dependent hydrolases"/>
    <property type="match status" value="1"/>
</dbReference>
<keyword evidence="4" id="KW-0862">Zinc</keyword>
<dbReference type="NCBIfam" id="NF006684">
    <property type="entry name" value="PRK09229.1-5"/>
    <property type="match status" value="1"/>
</dbReference>
<feature type="domain" description="Formimidoylglutamate deiminase N-terminal" evidence="6">
    <location>
        <begin position="8"/>
        <end position="40"/>
    </location>
</feature>
<dbReference type="GO" id="GO:0050416">
    <property type="term" value="F:formimidoylglutamate deiminase activity"/>
    <property type="evidence" value="ECO:0007669"/>
    <property type="project" value="UniProtKB-EC"/>
</dbReference>
<dbReference type="PANTHER" id="PTHR11271:SF48">
    <property type="entry name" value="AMIDOHYDROLASE-RELATED DOMAIN-CONTAINING PROTEIN"/>
    <property type="match status" value="1"/>
</dbReference>
<dbReference type="InterPro" id="IPR055156">
    <property type="entry name" value="HutF-like_N"/>
</dbReference>
<dbReference type="InterPro" id="IPR032466">
    <property type="entry name" value="Metal_Hydrolase"/>
</dbReference>
<dbReference type="OrthoDB" id="9796020at2"/>
<dbReference type="NCBIfam" id="TIGR02022">
    <property type="entry name" value="hutF"/>
    <property type="match status" value="1"/>
</dbReference>
<reference evidence="7 8" key="1">
    <citation type="submission" date="2019-02" db="EMBL/GenBank/DDBJ databases">
        <title>Siculibacillus lacustris gen. nov., sp. nov., a new rosette-forming bacterium isolated from a freshwater crater lake (Lake St. Ana, Romania).</title>
        <authorList>
            <person name="Felfoldi T."/>
            <person name="Marton Z."/>
            <person name="Szabo A."/>
            <person name="Mentes A."/>
            <person name="Boka K."/>
            <person name="Marialigeti K."/>
            <person name="Mathe I."/>
            <person name="Koncz M."/>
            <person name="Schumann P."/>
            <person name="Toth E."/>
        </authorList>
    </citation>
    <scope>NUCLEOTIDE SEQUENCE [LARGE SCALE GENOMIC DNA]</scope>
    <source>
        <strain evidence="7 8">SA-279</strain>
    </source>
</reference>
<dbReference type="InterPro" id="IPR010252">
    <property type="entry name" value="HutF"/>
</dbReference>